<dbReference type="EMBL" id="CAJNDS010001022">
    <property type="protein sequence ID" value="CAE7244272.1"/>
    <property type="molecule type" value="Genomic_DNA"/>
</dbReference>
<gene>
    <name evidence="2" type="ORF">SNAT2548_LOCUS11403</name>
</gene>
<evidence type="ECO:0008006" key="4">
    <source>
        <dbReference type="Google" id="ProtNLM"/>
    </source>
</evidence>
<protein>
    <recommendedName>
        <fullName evidence="4">Secreted protein</fullName>
    </recommendedName>
</protein>
<organism evidence="2 3">
    <name type="scientific">Symbiodinium natans</name>
    <dbReference type="NCBI Taxonomy" id="878477"/>
    <lineage>
        <taxon>Eukaryota</taxon>
        <taxon>Sar</taxon>
        <taxon>Alveolata</taxon>
        <taxon>Dinophyceae</taxon>
        <taxon>Suessiales</taxon>
        <taxon>Symbiodiniaceae</taxon>
        <taxon>Symbiodinium</taxon>
    </lineage>
</organism>
<keyword evidence="1" id="KW-0732">Signal</keyword>
<name>A0A812LCE3_9DINO</name>
<dbReference type="OrthoDB" id="10297911at2759"/>
<comment type="caution">
    <text evidence="2">The sequence shown here is derived from an EMBL/GenBank/DDBJ whole genome shotgun (WGS) entry which is preliminary data.</text>
</comment>
<sequence length="153" mass="16869">MLRVTLLALGCCAGHAVRSASNMTEASEGLEDRVRKLLCNYGFAYDLPEELGHAPLPHPCCEESKCAAINRSPNCTVQCRVGFRPPPEGIGVEMFLPRECAEPFVARKPYYKPNRYKPFDVHFGEPNEKVKAFQGRRLDISDGDGPGALVVTC</sequence>
<evidence type="ECO:0000313" key="2">
    <source>
        <dbReference type="EMBL" id="CAE7244272.1"/>
    </source>
</evidence>
<feature type="signal peptide" evidence="1">
    <location>
        <begin position="1"/>
        <end position="16"/>
    </location>
</feature>
<keyword evidence="3" id="KW-1185">Reference proteome</keyword>
<reference evidence="2" key="1">
    <citation type="submission" date="2021-02" db="EMBL/GenBank/DDBJ databases">
        <authorList>
            <person name="Dougan E. K."/>
            <person name="Rhodes N."/>
            <person name="Thang M."/>
            <person name="Chan C."/>
        </authorList>
    </citation>
    <scope>NUCLEOTIDE SEQUENCE</scope>
</reference>
<evidence type="ECO:0000256" key="1">
    <source>
        <dbReference type="SAM" id="SignalP"/>
    </source>
</evidence>
<accession>A0A812LCE3</accession>
<evidence type="ECO:0000313" key="3">
    <source>
        <dbReference type="Proteomes" id="UP000604046"/>
    </source>
</evidence>
<proteinExistence type="predicted"/>
<dbReference type="Proteomes" id="UP000604046">
    <property type="component" value="Unassembled WGS sequence"/>
</dbReference>
<dbReference type="AlphaFoldDB" id="A0A812LCE3"/>
<feature type="chain" id="PRO_5032405426" description="Secreted protein" evidence="1">
    <location>
        <begin position="17"/>
        <end position="153"/>
    </location>
</feature>